<dbReference type="GeneID" id="63762912"/>
<protein>
    <submittedName>
        <fullName evidence="2">Uncharacterized protein</fullName>
    </submittedName>
</protein>
<evidence type="ECO:0000313" key="2">
    <source>
        <dbReference type="EMBL" id="OJJ59964.1"/>
    </source>
</evidence>
<feature type="compositionally biased region" description="Low complexity" evidence="1">
    <location>
        <begin position="172"/>
        <end position="216"/>
    </location>
</feature>
<reference evidence="3" key="1">
    <citation type="journal article" date="2017" name="Genome Biol.">
        <title>Comparative genomics reveals high biological diversity and specific adaptations in the industrially and medically important fungal genus Aspergillus.</title>
        <authorList>
            <person name="de Vries R.P."/>
            <person name="Riley R."/>
            <person name="Wiebenga A."/>
            <person name="Aguilar-Osorio G."/>
            <person name="Amillis S."/>
            <person name="Uchima C.A."/>
            <person name="Anderluh G."/>
            <person name="Asadollahi M."/>
            <person name="Askin M."/>
            <person name="Barry K."/>
            <person name="Battaglia E."/>
            <person name="Bayram O."/>
            <person name="Benocci T."/>
            <person name="Braus-Stromeyer S.A."/>
            <person name="Caldana C."/>
            <person name="Canovas D."/>
            <person name="Cerqueira G.C."/>
            <person name="Chen F."/>
            <person name="Chen W."/>
            <person name="Choi C."/>
            <person name="Clum A."/>
            <person name="Dos Santos R.A."/>
            <person name="Damasio A.R."/>
            <person name="Diallinas G."/>
            <person name="Emri T."/>
            <person name="Fekete E."/>
            <person name="Flipphi M."/>
            <person name="Freyberg S."/>
            <person name="Gallo A."/>
            <person name="Gournas C."/>
            <person name="Habgood R."/>
            <person name="Hainaut M."/>
            <person name="Harispe M.L."/>
            <person name="Henrissat B."/>
            <person name="Hilden K.S."/>
            <person name="Hope R."/>
            <person name="Hossain A."/>
            <person name="Karabika E."/>
            <person name="Karaffa L."/>
            <person name="Karanyi Z."/>
            <person name="Krasevec N."/>
            <person name="Kuo A."/>
            <person name="Kusch H."/>
            <person name="LaButti K."/>
            <person name="Lagendijk E.L."/>
            <person name="Lapidus A."/>
            <person name="Levasseur A."/>
            <person name="Lindquist E."/>
            <person name="Lipzen A."/>
            <person name="Logrieco A.F."/>
            <person name="MacCabe A."/>
            <person name="Maekelae M.R."/>
            <person name="Malavazi I."/>
            <person name="Melin P."/>
            <person name="Meyer V."/>
            <person name="Mielnichuk N."/>
            <person name="Miskei M."/>
            <person name="Molnar A.P."/>
            <person name="Mule G."/>
            <person name="Ngan C.Y."/>
            <person name="Orejas M."/>
            <person name="Orosz E."/>
            <person name="Ouedraogo J.P."/>
            <person name="Overkamp K.M."/>
            <person name="Park H.-S."/>
            <person name="Perrone G."/>
            <person name="Piumi F."/>
            <person name="Punt P.J."/>
            <person name="Ram A.F."/>
            <person name="Ramon A."/>
            <person name="Rauscher S."/>
            <person name="Record E."/>
            <person name="Riano-Pachon D.M."/>
            <person name="Robert V."/>
            <person name="Roehrig J."/>
            <person name="Ruller R."/>
            <person name="Salamov A."/>
            <person name="Salih N.S."/>
            <person name="Samson R.A."/>
            <person name="Sandor E."/>
            <person name="Sanguinetti M."/>
            <person name="Schuetze T."/>
            <person name="Sepcic K."/>
            <person name="Shelest E."/>
            <person name="Sherlock G."/>
            <person name="Sophianopoulou V."/>
            <person name="Squina F.M."/>
            <person name="Sun H."/>
            <person name="Susca A."/>
            <person name="Todd R.B."/>
            <person name="Tsang A."/>
            <person name="Unkles S.E."/>
            <person name="van de Wiele N."/>
            <person name="van Rossen-Uffink D."/>
            <person name="Oliveira J.V."/>
            <person name="Vesth T.C."/>
            <person name="Visser J."/>
            <person name="Yu J.-H."/>
            <person name="Zhou M."/>
            <person name="Andersen M.R."/>
            <person name="Archer D.B."/>
            <person name="Baker S.E."/>
            <person name="Benoit I."/>
            <person name="Brakhage A.A."/>
            <person name="Braus G.H."/>
            <person name="Fischer R."/>
            <person name="Frisvad J.C."/>
            <person name="Goldman G.H."/>
            <person name="Houbraken J."/>
            <person name="Oakley B."/>
            <person name="Pocsi I."/>
            <person name="Scazzocchio C."/>
            <person name="Seiboth B."/>
            <person name="vanKuyk P.A."/>
            <person name="Wortman J."/>
            <person name="Dyer P.S."/>
            <person name="Grigoriev I.V."/>
        </authorList>
    </citation>
    <scope>NUCLEOTIDE SEQUENCE [LARGE SCALE GENOMIC DNA]</scope>
    <source>
        <strain evidence="3">CBS 593.65</strain>
    </source>
</reference>
<dbReference type="OrthoDB" id="4494065at2759"/>
<gene>
    <name evidence="2" type="ORF">ASPSYDRAFT_44367</name>
</gene>
<dbReference type="RefSeq" id="XP_040703770.1">
    <property type="nucleotide sequence ID" value="XM_040846839.1"/>
</dbReference>
<sequence>MDSNRCSGYVTFNAVYNGAVSEWPDNLPGFICKTPPVGPENASRLAQCCSGPVYNITSPTSPDDPAYPVTCATLCQVDPAFAAKNESNPFEWSDFFMCLSDGGKPLDGGVYCDTVTVKGNPAPTSFSSTPTGTWLQDWPTYWTYESHSDDLFTHWMEVDDYATAYVEHTTETADGTPTMTTTTTTTTTSAPLETAAASTPSGTEVSSTTELSPSSSIDEDLETPTGTSGSGRLGLNRLGAVLLVVCFLGVGWGPV</sequence>
<dbReference type="EMBL" id="KV878585">
    <property type="protein sequence ID" value="OJJ59964.1"/>
    <property type="molecule type" value="Genomic_DNA"/>
</dbReference>
<dbReference type="AlphaFoldDB" id="A0A1L9TKJ8"/>
<keyword evidence="3" id="KW-1185">Reference proteome</keyword>
<dbReference type="VEuPathDB" id="FungiDB:ASPSYDRAFT_44367"/>
<dbReference type="Proteomes" id="UP000184356">
    <property type="component" value="Unassembled WGS sequence"/>
</dbReference>
<proteinExistence type="predicted"/>
<evidence type="ECO:0000256" key="1">
    <source>
        <dbReference type="SAM" id="MobiDB-lite"/>
    </source>
</evidence>
<name>A0A1L9TKJ8_9EURO</name>
<evidence type="ECO:0000313" key="3">
    <source>
        <dbReference type="Proteomes" id="UP000184356"/>
    </source>
</evidence>
<feature type="region of interest" description="Disordered" evidence="1">
    <location>
        <begin position="172"/>
        <end position="231"/>
    </location>
</feature>
<organism evidence="2 3">
    <name type="scientific">Aspergillus sydowii CBS 593.65</name>
    <dbReference type="NCBI Taxonomy" id="1036612"/>
    <lineage>
        <taxon>Eukaryota</taxon>
        <taxon>Fungi</taxon>
        <taxon>Dikarya</taxon>
        <taxon>Ascomycota</taxon>
        <taxon>Pezizomycotina</taxon>
        <taxon>Eurotiomycetes</taxon>
        <taxon>Eurotiomycetidae</taxon>
        <taxon>Eurotiales</taxon>
        <taxon>Aspergillaceae</taxon>
        <taxon>Aspergillus</taxon>
        <taxon>Aspergillus subgen. Nidulantes</taxon>
    </lineage>
</organism>
<accession>A0A1L9TKJ8</accession>